<reference evidence="1" key="1">
    <citation type="submission" date="2018-05" db="EMBL/GenBank/DDBJ databases">
        <authorList>
            <person name="Lanie J.A."/>
            <person name="Ng W.-L."/>
            <person name="Kazmierczak K.M."/>
            <person name="Andrzejewski T.M."/>
            <person name="Davidsen T.M."/>
            <person name="Wayne K.J."/>
            <person name="Tettelin H."/>
            <person name="Glass J.I."/>
            <person name="Rusch D."/>
            <person name="Podicherti R."/>
            <person name="Tsui H.-C.T."/>
            <person name="Winkler M.E."/>
        </authorList>
    </citation>
    <scope>NUCLEOTIDE SEQUENCE</scope>
</reference>
<accession>A0A382MBV6</accession>
<proteinExistence type="predicted"/>
<name>A0A382MBV6_9ZZZZ</name>
<organism evidence="1">
    <name type="scientific">marine metagenome</name>
    <dbReference type="NCBI Taxonomy" id="408172"/>
    <lineage>
        <taxon>unclassified sequences</taxon>
        <taxon>metagenomes</taxon>
        <taxon>ecological metagenomes</taxon>
    </lineage>
</organism>
<dbReference type="AlphaFoldDB" id="A0A382MBV6"/>
<evidence type="ECO:0008006" key="2">
    <source>
        <dbReference type="Google" id="ProtNLM"/>
    </source>
</evidence>
<gene>
    <name evidence="1" type="ORF">METZ01_LOCUS298399</name>
</gene>
<feature type="non-terminal residue" evidence="1">
    <location>
        <position position="250"/>
    </location>
</feature>
<sequence>MHEHDFYLNRGEFRYCTEKYGKEEFRLTIAQYVSEKRPPFPFRKLSYEEMVENFQKLQRVDYTKFITPKDQIENEVIEKYDDYKYEFQTCGQGLIDTPSTYNICSDYFMNHLRLRCGSYGFMAPAQVWEQGTPKQIWSSIGGLWRGVNTAQDLSPKSVMEVLRLGTYIATQFKPIVAKVIYNMTEAKTVLDTSMGWGDRLAGFFASDATHYIGCDPNPNTFQIYSEMIREYSKMAPGKTTQIHRCGAEDL</sequence>
<evidence type="ECO:0000313" key="1">
    <source>
        <dbReference type="EMBL" id="SVC45545.1"/>
    </source>
</evidence>
<dbReference type="EMBL" id="UINC01092181">
    <property type="protein sequence ID" value="SVC45545.1"/>
    <property type="molecule type" value="Genomic_DNA"/>
</dbReference>
<protein>
    <recommendedName>
        <fullName evidence="2">Methyltransferase</fullName>
    </recommendedName>
</protein>